<evidence type="ECO:0008006" key="4">
    <source>
        <dbReference type="Google" id="ProtNLM"/>
    </source>
</evidence>
<accession>A0A1C3V6H9</accession>
<keyword evidence="3" id="KW-1185">Reference proteome</keyword>
<gene>
    <name evidence="2" type="ORF">GA0061102_100955</name>
</gene>
<name>A0A1C3V6H9_9HYPH</name>
<keyword evidence="1" id="KW-0472">Membrane</keyword>
<protein>
    <recommendedName>
        <fullName evidence="4">Ribose transport system permease protein</fullName>
    </recommendedName>
</protein>
<keyword evidence="1" id="KW-0812">Transmembrane</keyword>
<dbReference type="Proteomes" id="UP000199435">
    <property type="component" value="Unassembled WGS sequence"/>
</dbReference>
<dbReference type="RefSeq" id="WP_167667956.1">
    <property type="nucleotide sequence ID" value="NZ_FMAH01000009.1"/>
</dbReference>
<reference evidence="3" key="1">
    <citation type="submission" date="2016-08" db="EMBL/GenBank/DDBJ databases">
        <authorList>
            <person name="Varghese N."/>
            <person name="Submissions Spin"/>
        </authorList>
    </citation>
    <scope>NUCLEOTIDE SEQUENCE [LARGE SCALE GENOMIC DNA]</scope>
    <source>
        <strain evidence="3">HAMBI 2971</strain>
    </source>
</reference>
<evidence type="ECO:0000256" key="1">
    <source>
        <dbReference type="SAM" id="Phobius"/>
    </source>
</evidence>
<evidence type="ECO:0000313" key="2">
    <source>
        <dbReference type="EMBL" id="SCB23301.1"/>
    </source>
</evidence>
<feature type="transmembrane region" description="Helical" evidence="1">
    <location>
        <begin position="29"/>
        <end position="49"/>
    </location>
</feature>
<dbReference type="STRING" id="411945.GA0061102_100955"/>
<sequence length="50" mass="5504">MKFEINRPQFLAASSTVLAAPATTRQLWPFFAMAMALLLAASFIPALTLY</sequence>
<keyword evidence="1" id="KW-1133">Transmembrane helix</keyword>
<dbReference type="AlphaFoldDB" id="A0A1C3V6H9"/>
<proteinExistence type="predicted"/>
<organism evidence="2 3">
    <name type="scientific">Rhizobium miluonense</name>
    <dbReference type="NCBI Taxonomy" id="411945"/>
    <lineage>
        <taxon>Bacteria</taxon>
        <taxon>Pseudomonadati</taxon>
        <taxon>Pseudomonadota</taxon>
        <taxon>Alphaproteobacteria</taxon>
        <taxon>Hyphomicrobiales</taxon>
        <taxon>Rhizobiaceae</taxon>
        <taxon>Rhizobium/Agrobacterium group</taxon>
        <taxon>Rhizobium</taxon>
    </lineage>
</organism>
<dbReference type="EMBL" id="FMAH01000009">
    <property type="protein sequence ID" value="SCB23301.1"/>
    <property type="molecule type" value="Genomic_DNA"/>
</dbReference>
<evidence type="ECO:0000313" key="3">
    <source>
        <dbReference type="Proteomes" id="UP000199435"/>
    </source>
</evidence>